<evidence type="ECO:0000313" key="1">
    <source>
        <dbReference type="EMBL" id="EGO30637.1"/>
    </source>
</evidence>
<dbReference type="KEGG" id="sla:SERLADRAFT_432225"/>
<dbReference type="Proteomes" id="UP000008064">
    <property type="component" value="Unassembled WGS sequence"/>
</dbReference>
<proteinExistence type="predicted"/>
<organism>
    <name type="scientific">Serpula lacrymans var. lacrymans (strain S7.9)</name>
    <name type="common">Dry rot fungus</name>
    <dbReference type="NCBI Taxonomy" id="578457"/>
    <lineage>
        <taxon>Eukaryota</taxon>
        <taxon>Fungi</taxon>
        <taxon>Dikarya</taxon>
        <taxon>Basidiomycota</taxon>
        <taxon>Agaricomycotina</taxon>
        <taxon>Agaricomycetes</taxon>
        <taxon>Agaricomycetidae</taxon>
        <taxon>Boletales</taxon>
        <taxon>Coniophorineae</taxon>
        <taxon>Serpulaceae</taxon>
        <taxon>Serpula</taxon>
    </lineage>
</organism>
<dbReference type="AlphaFoldDB" id="F8NEK3"/>
<accession>F8NEK3</accession>
<dbReference type="RefSeq" id="XP_007312521.1">
    <property type="nucleotide sequence ID" value="XM_007312459.1"/>
</dbReference>
<dbReference type="GeneID" id="18813949"/>
<name>F8NEK3_SERL9</name>
<sequence length="50" mass="5432">MSLDATTSPDPAIQTTNKVAQRDIKDIVEAKIVNNGLNKSTADKVTAYHF</sequence>
<dbReference type="EMBL" id="GL945428">
    <property type="protein sequence ID" value="EGO30637.1"/>
    <property type="molecule type" value="Genomic_DNA"/>
</dbReference>
<reference evidence="1" key="1">
    <citation type="submission" date="2011-04" db="EMBL/GenBank/DDBJ databases">
        <title>Evolution of plant cell wall degrading machinery underlies the functional diversity of forest fungi.</title>
        <authorList>
            <consortium name="US DOE Joint Genome Institute (JGI-PGF)"/>
            <person name="Eastwood D.C."/>
            <person name="Floudas D."/>
            <person name="Binder M."/>
            <person name="Majcherczyk A."/>
            <person name="Schneider P."/>
            <person name="Aerts A."/>
            <person name="Asiegbu F.O."/>
            <person name="Baker S.E."/>
            <person name="Barry K."/>
            <person name="Bendiksby M."/>
            <person name="Blumentritt M."/>
            <person name="Coutinho P.M."/>
            <person name="Cullen D."/>
            <person name="Cullen D."/>
            <person name="Gathman A."/>
            <person name="Goodell B."/>
            <person name="Henrissat B."/>
            <person name="Ihrmark K."/>
            <person name="Kauserud H."/>
            <person name="Kohler A."/>
            <person name="LaButti K."/>
            <person name="Lapidus A."/>
            <person name="Lavin J.L."/>
            <person name="Lee Y.-H."/>
            <person name="Lindquist E."/>
            <person name="Lilly W."/>
            <person name="Lucas S."/>
            <person name="Morin E."/>
            <person name="Murat C."/>
            <person name="Oguiza J.A."/>
            <person name="Park J."/>
            <person name="Pisabarro A.G."/>
            <person name="Riley R."/>
            <person name="Rosling A."/>
            <person name="Salamov A."/>
            <person name="Schmidt O."/>
            <person name="Schmutz J."/>
            <person name="Skrede I."/>
            <person name="Stenlid J."/>
            <person name="Wiebenga A."/>
            <person name="Xie X."/>
            <person name="Kues U."/>
            <person name="Hibbett D.S."/>
            <person name="Hoffmeister D."/>
            <person name="Hogberg N."/>
            <person name="Martin F."/>
            <person name="Grigoriev I.V."/>
            <person name="Watkinson S.C."/>
        </authorList>
    </citation>
    <scope>NUCLEOTIDE SEQUENCE</scope>
    <source>
        <strain evidence="1">S7.9</strain>
    </source>
</reference>
<protein>
    <submittedName>
        <fullName evidence="1">Uncharacterized protein</fullName>
    </submittedName>
</protein>
<dbReference type="HOGENOM" id="CLU_3125963_0_0_1"/>
<gene>
    <name evidence="1" type="ORF">SERLADRAFT_432225</name>
</gene>